<sequence>MQRSLVISLVGPTAWLMVACSSGEDLVTTAVPPATYGAVHGQGAILGPDVNLQSTKLDVTPTQRGFLDALSAAGVHPSSELEALSIGSHVCQAHAAGQSDQAVWDYIAPMVRSDVIDSGPSAPPHTAPEPQGAPELPVAQATADYIRIATQRLC</sequence>
<gene>
    <name evidence="3" type="ORF">MHEL_24440</name>
</gene>
<dbReference type="AlphaFoldDB" id="A0A7I7T6T6"/>
<proteinExistence type="predicted"/>
<dbReference type="PROSITE" id="PS51257">
    <property type="entry name" value="PROKAR_LIPOPROTEIN"/>
    <property type="match status" value="1"/>
</dbReference>
<feature type="domain" description="DUF732" evidence="2">
    <location>
        <begin position="63"/>
        <end position="154"/>
    </location>
</feature>
<dbReference type="EMBL" id="AP022596">
    <property type="protein sequence ID" value="BBY64201.1"/>
    <property type="molecule type" value="Genomic_DNA"/>
</dbReference>
<accession>A0A7I7T6T6</accession>
<feature type="region of interest" description="Disordered" evidence="1">
    <location>
        <begin position="115"/>
        <end position="136"/>
    </location>
</feature>
<organism evidence="3 4">
    <name type="scientific">Mycolicibacterium helvum</name>
    <dbReference type="NCBI Taxonomy" id="1534349"/>
    <lineage>
        <taxon>Bacteria</taxon>
        <taxon>Bacillati</taxon>
        <taxon>Actinomycetota</taxon>
        <taxon>Actinomycetes</taxon>
        <taxon>Mycobacteriales</taxon>
        <taxon>Mycobacteriaceae</taxon>
        <taxon>Mycolicibacterium</taxon>
    </lineage>
</organism>
<dbReference type="KEGG" id="mhev:MHEL_24440"/>
<reference evidence="3 4" key="1">
    <citation type="journal article" date="2019" name="Emerg. Microbes Infect.">
        <title>Comprehensive subspecies identification of 175 nontuberculous mycobacteria species based on 7547 genomic profiles.</title>
        <authorList>
            <person name="Matsumoto Y."/>
            <person name="Kinjo T."/>
            <person name="Motooka D."/>
            <person name="Nabeya D."/>
            <person name="Jung N."/>
            <person name="Uechi K."/>
            <person name="Horii T."/>
            <person name="Iida T."/>
            <person name="Fujita J."/>
            <person name="Nakamura S."/>
        </authorList>
    </citation>
    <scope>NUCLEOTIDE SEQUENCE [LARGE SCALE GENOMIC DNA]</scope>
    <source>
        <strain evidence="3 4">JCM 30396</strain>
    </source>
</reference>
<dbReference type="InterPro" id="IPR007969">
    <property type="entry name" value="DUF732"/>
</dbReference>
<evidence type="ECO:0000313" key="4">
    <source>
        <dbReference type="Proteomes" id="UP000467148"/>
    </source>
</evidence>
<name>A0A7I7T6T6_9MYCO</name>
<dbReference type="Proteomes" id="UP000467148">
    <property type="component" value="Chromosome"/>
</dbReference>
<evidence type="ECO:0000259" key="2">
    <source>
        <dbReference type="Pfam" id="PF05305"/>
    </source>
</evidence>
<evidence type="ECO:0000313" key="3">
    <source>
        <dbReference type="EMBL" id="BBY64201.1"/>
    </source>
</evidence>
<dbReference type="RefSeq" id="WP_246227885.1">
    <property type="nucleotide sequence ID" value="NZ_AP022596.1"/>
</dbReference>
<evidence type="ECO:0000256" key="1">
    <source>
        <dbReference type="SAM" id="MobiDB-lite"/>
    </source>
</evidence>
<keyword evidence="4" id="KW-1185">Reference proteome</keyword>
<dbReference type="Pfam" id="PF05305">
    <property type="entry name" value="DUF732"/>
    <property type="match status" value="1"/>
</dbReference>
<protein>
    <recommendedName>
        <fullName evidence="2">DUF732 domain-containing protein</fullName>
    </recommendedName>
</protein>